<feature type="region of interest" description="Disordered" evidence="1">
    <location>
        <begin position="15"/>
        <end position="42"/>
    </location>
</feature>
<name>A0A0Q3FCB4_BRADI</name>
<accession>A0A0Q3FCB4</accession>
<dbReference type="InParanoid" id="A0A0Q3FCB4"/>
<proteinExistence type="predicted"/>
<dbReference type="EnsemblPlants" id="KQJ97327">
    <property type="protein sequence ID" value="KQJ97327"/>
    <property type="gene ID" value="BRADI_3g30106v3"/>
</dbReference>
<evidence type="ECO:0000256" key="1">
    <source>
        <dbReference type="SAM" id="MobiDB-lite"/>
    </source>
</evidence>
<dbReference type="EnsemblPlants" id="KQJ97326">
    <property type="protein sequence ID" value="KQJ97326"/>
    <property type="gene ID" value="BRADI_3g30106v3"/>
</dbReference>
<reference evidence="2" key="2">
    <citation type="submission" date="2017-06" db="EMBL/GenBank/DDBJ databases">
        <title>WGS assembly of Brachypodium distachyon.</title>
        <authorList>
            <consortium name="The International Brachypodium Initiative"/>
            <person name="Lucas S."/>
            <person name="Harmon-Smith M."/>
            <person name="Lail K."/>
            <person name="Tice H."/>
            <person name="Grimwood J."/>
            <person name="Bruce D."/>
            <person name="Barry K."/>
            <person name="Shu S."/>
            <person name="Lindquist E."/>
            <person name="Wang M."/>
            <person name="Pitluck S."/>
            <person name="Vogel J.P."/>
            <person name="Garvin D.F."/>
            <person name="Mockler T.C."/>
            <person name="Schmutz J."/>
            <person name="Rokhsar D."/>
            <person name="Bevan M.W."/>
        </authorList>
    </citation>
    <scope>NUCLEOTIDE SEQUENCE</scope>
    <source>
        <strain evidence="2">Bd21</strain>
    </source>
</reference>
<dbReference type="EMBL" id="CM000882">
    <property type="protein sequence ID" value="KQJ97326.1"/>
    <property type="molecule type" value="Genomic_DNA"/>
</dbReference>
<dbReference type="Proteomes" id="UP000008810">
    <property type="component" value="Chromosome 3"/>
</dbReference>
<dbReference type="AlphaFoldDB" id="A0A0Q3FCB4"/>
<evidence type="ECO:0000313" key="3">
    <source>
        <dbReference type="EnsemblPlants" id="KQJ97326"/>
    </source>
</evidence>
<protein>
    <submittedName>
        <fullName evidence="2 3">Uncharacterized protein</fullName>
    </submittedName>
</protein>
<evidence type="ECO:0000313" key="2">
    <source>
        <dbReference type="EMBL" id="KQJ97327.1"/>
    </source>
</evidence>
<dbReference type="Gramene" id="KQJ97326">
    <property type="protein sequence ID" value="KQJ97326"/>
    <property type="gene ID" value="BRADI_3g30106v3"/>
</dbReference>
<dbReference type="EMBL" id="CM000882">
    <property type="protein sequence ID" value="KQJ97327.1"/>
    <property type="molecule type" value="Genomic_DNA"/>
</dbReference>
<keyword evidence="4" id="KW-1185">Reference proteome</keyword>
<feature type="non-terminal residue" evidence="2">
    <location>
        <position position="1"/>
    </location>
</feature>
<feature type="region of interest" description="Disordered" evidence="1">
    <location>
        <begin position="126"/>
        <end position="149"/>
    </location>
</feature>
<reference evidence="3" key="3">
    <citation type="submission" date="2018-08" db="UniProtKB">
        <authorList>
            <consortium name="EnsemblPlants"/>
        </authorList>
    </citation>
    <scope>IDENTIFICATION</scope>
    <source>
        <strain evidence="3">cv. Bd21</strain>
    </source>
</reference>
<sequence length="149" mass="16047">FSRISPSPLPACRRCSLPHAPPPPPTSLSSRSLPLRHHPSRAPSLHVPVHAAAAPSLPTSIPGLRALVPAVLTAPVAVVLAIAPQRLPCHLPRAPDPRFCPGLRASDPANQLVDAAPVIQRVVRRDPTANSPTVRCRRKPPLLRHRRQH</sequence>
<gene>
    <name evidence="2" type="ORF">BRADI_3g30106v3</name>
</gene>
<dbReference type="Gramene" id="KQJ97327">
    <property type="protein sequence ID" value="KQJ97327"/>
    <property type="gene ID" value="BRADI_3g30106v3"/>
</dbReference>
<reference evidence="2 3" key="1">
    <citation type="journal article" date="2010" name="Nature">
        <title>Genome sequencing and analysis of the model grass Brachypodium distachyon.</title>
        <authorList>
            <consortium name="International Brachypodium Initiative"/>
        </authorList>
    </citation>
    <scope>NUCLEOTIDE SEQUENCE [LARGE SCALE GENOMIC DNA]</scope>
    <source>
        <strain evidence="2 3">Bd21</strain>
    </source>
</reference>
<organism evidence="2">
    <name type="scientific">Brachypodium distachyon</name>
    <name type="common">Purple false brome</name>
    <name type="synonym">Trachynia distachya</name>
    <dbReference type="NCBI Taxonomy" id="15368"/>
    <lineage>
        <taxon>Eukaryota</taxon>
        <taxon>Viridiplantae</taxon>
        <taxon>Streptophyta</taxon>
        <taxon>Embryophyta</taxon>
        <taxon>Tracheophyta</taxon>
        <taxon>Spermatophyta</taxon>
        <taxon>Magnoliopsida</taxon>
        <taxon>Liliopsida</taxon>
        <taxon>Poales</taxon>
        <taxon>Poaceae</taxon>
        <taxon>BOP clade</taxon>
        <taxon>Pooideae</taxon>
        <taxon>Stipodae</taxon>
        <taxon>Brachypodieae</taxon>
        <taxon>Brachypodium</taxon>
    </lineage>
</organism>
<feature type="compositionally biased region" description="Basic residues" evidence="1">
    <location>
        <begin position="135"/>
        <end position="149"/>
    </location>
</feature>
<evidence type="ECO:0000313" key="4">
    <source>
        <dbReference type="Proteomes" id="UP000008810"/>
    </source>
</evidence>